<evidence type="ECO:0000313" key="2">
    <source>
        <dbReference type="WBParaSite" id="nRc.2.0.1.t13733-RA"/>
    </source>
</evidence>
<dbReference type="WBParaSite" id="nRc.2.0.1.t13733-RA">
    <property type="protein sequence ID" value="nRc.2.0.1.t13733-RA"/>
    <property type="gene ID" value="nRc.2.0.1.g13733"/>
</dbReference>
<sequence>NPFFASTNYSPPQAPFWPNGQQLTAPAATTNPFLVMGGTNQAAQNNQFTQHLTLPTFTRAIG</sequence>
<accession>A0A915IIP8</accession>
<dbReference type="Proteomes" id="UP000887565">
    <property type="component" value="Unplaced"/>
</dbReference>
<protein>
    <submittedName>
        <fullName evidence="2">Period</fullName>
    </submittedName>
</protein>
<proteinExistence type="predicted"/>
<keyword evidence="1" id="KW-1185">Reference proteome</keyword>
<reference evidence="2" key="1">
    <citation type="submission" date="2022-11" db="UniProtKB">
        <authorList>
            <consortium name="WormBaseParasite"/>
        </authorList>
    </citation>
    <scope>IDENTIFICATION</scope>
</reference>
<organism evidence="1 2">
    <name type="scientific">Romanomermis culicivorax</name>
    <name type="common">Nematode worm</name>
    <dbReference type="NCBI Taxonomy" id="13658"/>
    <lineage>
        <taxon>Eukaryota</taxon>
        <taxon>Metazoa</taxon>
        <taxon>Ecdysozoa</taxon>
        <taxon>Nematoda</taxon>
        <taxon>Enoplea</taxon>
        <taxon>Dorylaimia</taxon>
        <taxon>Mermithida</taxon>
        <taxon>Mermithoidea</taxon>
        <taxon>Mermithidae</taxon>
        <taxon>Romanomermis</taxon>
    </lineage>
</organism>
<dbReference type="AlphaFoldDB" id="A0A915IIP8"/>
<evidence type="ECO:0000313" key="1">
    <source>
        <dbReference type="Proteomes" id="UP000887565"/>
    </source>
</evidence>
<name>A0A915IIP8_ROMCU</name>